<evidence type="ECO:0000313" key="2">
    <source>
        <dbReference type="EMBL" id="CAK0809373.1"/>
    </source>
</evidence>
<proteinExistence type="predicted"/>
<reference evidence="2" key="1">
    <citation type="submission" date="2023-10" db="EMBL/GenBank/DDBJ databases">
        <authorList>
            <person name="Chen Y."/>
            <person name="Shah S."/>
            <person name="Dougan E. K."/>
            <person name="Thang M."/>
            <person name="Chan C."/>
        </authorList>
    </citation>
    <scope>NUCLEOTIDE SEQUENCE [LARGE SCALE GENOMIC DNA]</scope>
</reference>
<accession>A0ABN9QYJ2</accession>
<comment type="caution">
    <text evidence="2">The sequence shown here is derived from an EMBL/GenBank/DDBJ whole genome shotgun (WGS) entry which is preliminary data.</text>
</comment>
<dbReference type="Proteomes" id="UP001189429">
    <property type="component" value="Unassembled WGS sequence"/>
</dbReference>
<dbReference type="InterPro" id="IPR036875">
    <property type="entry name" value="Znf_CCHC_sf"/>
</dbReference>
<gene>
    <name evidence="2" type="ORF">PCOR1329_LOCUS14646</name>
</gene>
<feature type="compositionally biased region" description="Basic and acidic residues" evidence="1">
    <location>
        <begin position="57"/>
        <end position="67"/>
    </location>
</feature>
<dbReference type="EMBL" id="CAUYUJ010004391">
    <property type="protein sequence ID" value="CAK0809373.1"/>
    <property type="molecule type" value="Genomic_DNA"/>
</dbReference>
<name>A0ABN9QYJ2_9DINO</name>
<sequence>MAAAAARTDDNMESPPAAGGQATNALAVVAEAPMGQGLDTEAAKRLSQEFCRLFRDSEATKRDDDLQRGSTSNDGAPGVEQQSRCKVRGLWPVGDAPRLGLQSLAMAGLAPERLLGQEGGREQVGPSDRYVVPSWVGVGLYTTTGSPLVNDGARVPSGATAAGTLETTSPITTGAIPAMTSRKEKDSADSEKWGNWASYRMWRQKIQRWRRATDIAVWMQGDRLFKALDAGLQRKLEDISDDILCSDEGVDAIIGRLDLMSGERHGDERGKVARECLLDFARRHNENLTAYCARIDAALNRAVAQGLVMPDEWQLMLFEEGVGLTRQSAQSAVGPSMKGWILEMDISHRERLQRPQGRLAHVAHDSSGTASMQTQGAVPPPPVPPSSWQVEGDAADDSLIDYSDVSPMASVGEMAVFAALEAADVGEDDAPEALAAIDEERRETWKERNDLKRRLKVDRKFFDISRARGGDGREKPRRPSRGAAGGAFRPRKNRLPLAELIKRTRCRLCHQKRHWSKECPNKSSIGGGSRPPQKPEQGSSPFAGLSFVRVSALGGFSARATEGPAHPPPPSYAAVLLSAGPGAVIAGAAAGQDGRSITVATADRALNISAAQATFSLFGVITFMEVLCEHAAVRYSTLAAARKAADCLNGKALWSGV</sequence>
<protein>
    <recommendedName>
        <fullName evidence="4">CCHC-type domain-containing protein</fullName>
    </recommendedName>
</protein>
<feature type="compositionally biased region" description="Polar residues" evidence="1">
    <location>
        <begin position="68"/>
        <end position="83"/>
    </location>
</feature>
<feature type="region of interest" description="Disordered" evidence="1">
    <location>
        <begin position="362"/>
        <end position="389"/>
    </location>
</feature>
<evidence type="ECO:0000313" key="3">
    <source>
        <dbReference type="Proteomes" id="UP001189429"/>
    </source>
</evidence>
<keyword evidence="3" id="KW-1185">Reference proteome</keyword>
<feature type="region of interest" description="Disordered" evidence="1">
    <location>
        <begin position="466"/>
        <end position="489"/>
    </location>
</feature>
<feature type="region of interest" description="Disordered" evidence="1">
    <location>
        <begin position="57"/>
        <end position="83"/>
    </location>
</feature>
<organism evidence="2 3">
    <name type="scientific">Prorocentrum cordatum</name>
    <dbReference type="NCBI Taxonomy" id="2364126"/>
    <lineage>
        <taxon>Eukaryota</taxon>
        <taxon>Sar</taxon>
        <taxon>Alveolata</taxon>
        <taxon>Dinophyceae</taxon>
        <taxon>Prorocentrales</taxon>
        <taxon>Prorocentraceae</taxon>
        <taxon>Prorocentrum</taxon>
    </lineage>
</organism>
<feature type="region of interest" description="Disordered" evidence="1">
    <location>
        <begin position="517"/>
        <end position="541"/>
    </location>
</feature>
<evidence type="ECO:0000256" key="1">
    <source>
        <dbReference type="SAM" id="MobiDB-lite"/>
    </source>
</evidence>
<evidence type="ECO:0008006" key="4">
    <source>
        <dbReference type="Google" id="ProtNLM"/>
    </source>
</evidence>
<feature type="compositionally biased region" description="Polar residues" evidence="1">
    <location>
        <begin position="366"/>
        <end position="376"/>
    </location>
</feature>
<feature type="region of interest" description="Disordered" evidence="1">
    <location>
        <begin position="1"/>
        <end position="21"/>
    </location>
</feature>
<dbReference type="SUPFAM" id="SSF57756">
    <property type="entry name" value="Retrovirus zinc finger-like domains"/>
    <property type="match status" value="1"/>
</dbReference>